<dbReference type="EMBL" id="BARV01038481">
    <property type="protein sequence ID" value="GAI48126.1"/>
    <property type="molecule type" value="Genomic_DNA"/>
</dbReference>
<sequence>FHSSFLRYLLPFFALLPIFTVIGIFELGSKARIIFYTLLIFNLIIAFLGPHGLVEDIGARLYYKEVSDFLLKNTNEKSVIFSWYWGKSVFPDRIVFTKKDLTNEELSKLINKITDYNYNIYYIHHKNSVDKERFLIDNYDLEIIKGPLLKNPFLRLIKPPQNIYPIKMYEICGRKKW</sequence>
<feature type="non-terminal residue" evidence="2">
    <location>
        <position position="1"/>
    </location>
</feature>
<keyword evidence="1" id="KW-1133">Transmembrane helix</keyword>
<organism evidence="2">
    <name type="scientific">marine sediment metagenome</name>
    <dbReference type="NCBI Taxonomy" id="412755"/>
    <lineage>
        <taxon>unclassified sequences</taxon>
        <taxon>metagenomes</taxon>
        <taxon>ecological metagenomes</taxon>
    </lineage>
</organism>
<reference evidence="2" key="1">
    <citation type="journal article" date="2014" name="Front. Microbiol.">
        <title>High frequency of phylogenetically diverse reductive dehalogenase-homologous genes in deep subseafloor sedimentary metagenomes.</title>
        <authorList>
            <person name="Kawai M."/>
            <person name="Futagami T."/>
            <person name="Toyoda A."/>
            <person name="Takaki Y."/>
            <person name="Nishi S."/>
            <person name="Hori S."/>
            <person name="Arai W."/>
            <person name="Tsubouchi T."/>
            <person name="Morono Y."/>
            <person name="Uchiyama I."/>
            <person name="Ito T."/>
            <person name="Fujiyama A."/>
            <person name="Inagaki F."/>
            <person name="Takami H."/>
        </authorList>
    </citation>
    <scope>NUCLEOTIDE SEQUENCE</scope>
    <source>
        <strain evidence="2">Expedition CK06-06</strain>
    </source>
</reference>
<keyword evidence="1" id="KW-0812">Transmembrane</keyword>
<feature type="transmembrane region" description="Helical" evidence="1">
    <location>
        <begin position="7"/>
        <end position="27"/>
    </location>
</feature>
<feature type="transmembrane region" description="Helical" evidence="1">
    <location>
        <begin position="33"/>
        <end position="54"/>
    </location>
</feature>
<evidence type="ECO:0000256" key="1">
    <source>
        <dbReference type="SAM" id="Phobius"/>
    </source>
</evidence>
<gene>
    <name evidence="2" type="ORF">S06H3_59271</name>
</gene>
<evidence type="ECO:0000313" key="2">
    <source>
        <dbReference type="EMBL" id="GAI48126.1"/>
    </source>
</evidence>
<keyword evidence="1" id="KW-0472">Membrane</keyword>
<comment type="caution">
    <text evidence="2">The sequence shown here is derived from an EMBL/GenBank/DDBJ whole genome shotgun (WGS) entry which is preliminary data.</text>
</comment>
<protein>
    <submittedName>
        <fullName evidence="2">Uncharacterized protein</fullName>
    </submittedName>
</protein>
<accession>X1Q047</accession>
<name>X1Q047_9ZZZZ</name>
<dbReference type="AlphaFoldDB" id="X1Q047"/>
<proteinExistence type="predicted"/>